<evidence type="ECO:0000313" key="4">
    <source>
        <dbReference type="Proteomes" id="UP000054560"/>
    </source>
</evidence>
<reference evidence="3 4" key="1">
    <citation type="submission" date="2011-02" db="EMBL/GenBank/DDBJ databases">
        <title>The Genome Sequence of Sphaeroforma arctica JP610.</title>
        <authorList>
            <consortium name="The Broad Institute Genome Sequencing Platform"/>
            <person name="Russ C."/>
            <person name="Cuomo C."/>
            <person name="Young S.K."/>
            <person name="Zeng Q."/>
            <person name="Gargeya S."/>
            <person name="Alvarado L."/>
            <person name="Berlin A."/>
            <person name="Chapman S.B."/>
            <person name="Chen Z."/>
            <person name="Freedman E."/>
            <person name="Gellesch M."/>
            <person name="Goldberg J."/>
            <person name="Griggs A."/>
            <person name="Gujja S."/>
            <person name="Heilman E."/>
            <person name="Heiman D."/>
            <person name="Howarth C."/>
            <person name="Mehta T."/>
            <person name="Neiman D."/>
            <person name="Pearson M."/>
            <person name="Roberts A."/>
            <person name="Saif S."/>
            <person name="Shea T."/>
            <person name="Shenoy N."/>
            <person name="Sisk P."/>
            <person name="Stolte C."/>
            <person name="Sykes S."/>
            <person name="White J."/>
            <person name="Yandava C."/>
            <person name="Burger G."/>
            <person name="Gray M.W."/>
            <person name="Holland P.W.H."/>
            <person name="King N."/>
            <person name="Lang F.B.F."/>
            <person name="Roger A.J."/>
            <person name="Ruiz-Trillo I."/>
            <person name="Haas B."/>
            <person name="Nusbaum C."/>
            <person name="Birren B."/>
        </authorList>
    </citation>
    <scope>NUCLEOTIDE SEQUENCE [LARGE SCALE GENOMIC DNA]</scope>
    <source>
        <strain evidence="3 4">JP610</strain>
    </source>
</reference>
<dbReference type="Gene3D" id="3.20.20.70">
    <property type="entry name" value="Aldolase class I"/>
    <property type="match status" value="1"/>
</dbReference>
<keyword evidence="4" id="KW-1185">Reference proteome</keyword>
<evidence type="ECO:0000256" key="1">
    <source>
        <dbReference type="SAM" id="SignalP"/>
    </source>
</evidence>
<feature type="chain" id="PRO_5005538802" description="Glycoside-hydrolase family GH114 TIM-barrel domain-containing protein" evidence="1">
    <location>
        <begin position="21"/>
        <end position="282"/>
    </location>
</feature>
<gene>
    <name evidence="3" type="ORF">SARC_10836</name>
</gene>
<dbReference type="InterPro" id="IPR017853">
    <property type="entry name" value="GH"/>
</dbReference>
<evidence type="ECO:0000313" key="3">
    <source>
        <dbReference type="EMBL" id="KNC76678.1"/>
    </source>
</evidence>
<dbReference type="Pfam" id="PF03537">
    <property type="entry name" value="Glyco_hydro_114"/>
    <property type="match status" value="1"/>
</dbReference>
<proteinExistence type="predicted"/>
<dbReference type="InterPro" id="IPR004352">
    <property type="entry name" value="GH114_TIM-barrel"/>
</dbReference>
<sequence length="282" mass="32130">MKLNTQIFIAATILASIVTAAPMRKDAETSIICNLAWANSEHALDTDCTGADIIFADPSIPDARVSKALKDHSVDIMAYLSVGTVNPEYTPDDRLVALAWKQNKDKNSEGDVWGDWFFNTNDLIPKVLPIMEDIISSYKERGFTMISTDNAKPSTGVTDNNTQSKSYADKERIDPRYVAYMQEIVKFAHSIGLKVTLKNPSYYVNEPAVVNEFDAYIIESMFNYYPWDVDTHESLLYTQKPLWLFQYPGINHLTKDMLDEMKERNIHLVYMDSPSGYHQFRV</sequence>
<accession>A0A0L0FKZ3</accession>
<protein>
    <recommendedName>
        <fullName evidence="2">Glycoside-hydrolase family GH114 TIM-barrel domain-containing protein</fullName>
    </recommendedName>
</protein>
<evidence type="ECO:0000259" key="2">
    <source>
        <dbReference type="Pfam" id="PF03537"/>
    </source>
</evidence>
<dbReference type="GeneID" id="25911340"/>
<dbReference type="Proteomes" id="UP000054560">
    <property type="component" value="Unassembled WGS sequence"/>
</dbReference>
<dbReference type="SUPFAM" id="SSF51445">
    <property type="entry name" value="(Trans)glycosidases"/>
    <property type="match status" value="1"/>
</dbReference>
<dbReference type="EMBL" id="KQ243005">
    <property type="protein sequence ID" value="KNC76678.1"/>
    <property type="molecule type" value="Genomic_DNA"/>
</dbReference>
<organism evidence="3 4">
    <name type="scientific">Sphaeroforma arctica JP610</name>
    <dbReference type="NCBI Taxonomy" id="667725"/>
    <lineage>
        <taxon>Eukaryota</taxon>
        <taxon>Ichthyosporea</taxon>
        <taxon>Ichthyophonida</taxon>
        <taxon>Sphaeroforma</taxon>
    </lineage>
</organism>
<name>A0A0L0FKZ3_9EUKA</name>
<keyword evidence="1" id="KW-0732">Signal</keyword>
<dbReference type="AlphaFoldDB" id="A0A0L0FKZ3"/>
<feature type="signal peptide" evidence="1">
    <location>
        <begin position="1"/>
        <end position="20"/>
    </location>
</feature>
<dbReference type="RefSeq" id="XP_014150580.1">
    <property type="nucleotide sequence ID" value="XM_014295105.1"/>
</dbReference>
<feature type="domain" description="Glycoside-hydrolase family GH114 TIM-barrel" evidence="2">
    <location>
        <begin position="41"/>
        <end position="248"/>
    </location>
</feature>
<dbReference type="InterPro" id="IPR013785">
    <property type="entry name" value="Aldolase_TIM"/>
</dbReference>